<feature type="site" description="Important for catalytic activity, responsible for pKa modulation of the active site Glu and correct orientation of both the proton donor and substrate" evidence="5">
    <location>
        <position position="182"/>
    </location>
</feature>
<sequence>MSRMRARTTPTALLLAGLLVSGCGATQESTPEETPTVTAPNEQTPSAPASAPAEGDGFSNPVYPYNFPDPQIIADEAGGYLAIATNGNGYNVQTLHSDDMVNWSEGDDALPTLASWSFPGKVWAPEIVRWSDGTYRLYYTTRSPDPEWQCISVAVSDTLAGPYTDSSTEPLVCELDEGGSIDQSPFIASDGTAWLYWKNDGNAKGVDTWIRVQQLTDDGLGVTGEVTDLMQQDLPWEGDIVEGAVVVEVDGTFHMFYSGNGYWTDRYAVGHATAPSPTGPFTKSGEPILVTNEVAAGPGHNHMIEVDGQWWMVYHAWEPGFIGNDAIGRQMWLSAVEFDGDSVTVQEPMLENPLHP</sequence>
<keyword evidence="8" id="KW-0732">Signal</keyword>
<evidence type="ECO:0000256" key="7">
    <source>
        <dbReference type="SAM" id="MobiDB-lite"/>
    </source>
</evidence>
<dbReference type="InterPro" id="IPR023296">
    <property type="entry name" value="Glyco_hydro_beta-prop_sf"/>
</dbReference>
<comment type="caution">
    <text evidence="9">The sequence shown here is derived from an EMBL/GenBank/DDBJ whole genome shotgun (WGS) entry which is preliminary data.</text>
</comment>
<proteinExistence type="inferred from homology"/>
<evidence type="ECO:0000256" key="3">
    <source>
        <dbReference type="ARBA" id="ARBA00023295"/>
    </source>
</evidence>
<dbReference type="SUPFAM" id="SSF75005">
    <property type="entry name" value="Arabinanase/levansucrase/invertase"/>
    <property type="match status" value="1"/>
</dbReference>
<dbReference type="PROSITE" id="PS51257">
    <property type="entry name" value="PROKAR_LIPOPROTEIN"/>
    <property type="match status" value="1"/>
</dbReference>
<feature type="compositionally biased region" description="Polar residues" evidence="7">
    <location>
        <begin position="24"/>
        <end position="47"/>
    </location>
</feature>
<name>A0A553K4P4_9ACTN</name>
<dbReference type="PANTHER" id="PTHR42812">
    <property type="entry name" value="BETA-XYLOSIDASE"/>
    <property type="match status" value="1"/>
</dbReference>
<accession>A0A553K4P4</accession>
<feature type="region of interest" description="Disordered" evidence="7">
    <location>
        <begin position="24"/>
        <end position="55"/>
    </location>
</feature>
<keyword evidence="2 6" id="KW-0378">Hydrolase</keyword>
<reference evidence="9 10" key="1">
    <citation type="submission" date="2019-07" db="EMBL/GenBank/DDBJ databases">
        <authorList>
            <person name="Zhou L.-Y."/>
        </authorList>
    </citation>
    <scope>NUCLEOTIDE SEQUENCE [LARGE SCALE GENOMIC DNA]</scope>
    <source>
        <strain evidence="9 10">YIM 101269</strain>
    </source>
</reference>
<feature type="active site" description="Proton donor" evidence="4">
    <location>
        <position position="242"/>
    </location>
</feature>
<feature type="signal peptide" evidence="8">
    <location>
        <begin position="1"/>
        <end position="25"/>
    </location>
</feature>
<keyword evidence="3 6" id="KW-0326">Glycosidase</keyword>
<gene>
    <name evidence="9" type="ORF">FOJ82_01970</name>
</gene>
<evidence type="ECO:0000256" key="8">
    <source>
        <dbReference type="SAM" id="SignalP"/>
    </source>
</evidence>
<dbReference type="InterPro" id="IPR006710">
    <property type="entry name" value="Glyco_hydro_43"/>
</dbReference>
<evidence type="ECO:0000313" key="10">
    <source>
        <dbReference type="Proteomes" id="UP000317638"/>
    </source>
</evidence>
<comment type="similarity">
    <text evidence="1 6">Belongs to the glycosyl hydrolase 43 family.</text>
</comment>
<dbReference type="InterPro" id="IPR051795">
    <property type="entry name" value="Glycosyl_Hydrlase_43"/>
</dbReference>
<dbReference type="EMBL" id="VKKG01000001">
    <property type="protein sequence ID" value="TRY19677.1"/>
    <property type="molecule type" value="Genomic_DNA"/>
</dbReference>
<dbReference type="Pfam" id="PF04616">
    <property type="entry name" value="Glyco_hydro_43"/>
    <property type="match status" value="1"/>
</dbReference>
<evidence type="ECO:0000256" key="6">
    <source>
        <dbReference type="RuleBase" id="RU361187"/>
    </source>
</evidence>
<protein>
    <submittedName>
        <fullName evidence="9">Family 43 glycosylhydrolase</fullName>
    </submittedName>
</protein>
<dbReference type="Proteomes" id="UP000317638">
    <property type="component" value="Unassembled WGS sequence"/>
</dbReference>
<dbReference type="GO" id="GO:0004553">
    <property type="term" value="F:hydrolase activity, hydrolyzing O-glycosyl compounds"/>
    <property type="evidence" value="ECO:0007669"/>
    <property type="project" value="InterPro"/>
</dbReference>
<feature type="active site" description="Proton acceptor" evidence="4">
    <location>
        <position position="69"/>
    </location>
</feature>
<dbReference type="CDD" id="cd08999">
    <property type="entry name" value="GH43_ABN-like"/>
    <property type="match status" value="1"/>
</dbReference>
<dbReference type="Gene3D" id="2.115.10.20">
    <property type="entry name" value="Glycosyl hydrolase domain, family 43"/>
    <property type="match status" value="1"/>
</dbReference>
<evidence type="ECO:0000256" key="5">
    <source>
        <dbReference type="PIRSR" id="PIRSR606710-2"/>
    </source>
</evidence>
<evidence type="ECO:0000313" key="9">
    <source>
        <dbReference type="EMBL" id="TRY19677.1"/>
    </source>
</evidence>
<feature type="chain" id="PRO_5039146300" evidence="8">
    <location>
        <begin position="26"/>
        <end position="356"/>
    </location>
</feature>
<evidence type="ECO:0000256" key="1">
    <source>
        <dbReference type="ARBA" id="ARBA00009865"/>
    </source>
</evidence>
<dbReference type="PANTHER" id="PTHR42812:SF5">
    <property type="entry name" value="ENDO-ARABINASE"/>
    <property type="match status" value="1"/>
</dbReference>
<dbReference type="OrthoDB" id="9801455at2"/>
<dbReference type="AlphaFoldDB" id="A0A553K4P4"/>
<evidence type="ECO:0000256" key="2">
    <source>
        <dbReference type="ARBA" id="ARBA00022801"/>
    </source>
</evidence>
<keyword evidence="10" id="KW-1185">Reference proteome</keyword>
<dbReference type="GO" id="GO:0005975">
    <property type="term" value="P:carbohydrate metabolic process"/>
    <property type="evidence" value="ECO:0007669"/>
    <property type="project" value="InterPro"/>
</dbReference>
<organism evidence="9 10">
    <name type="scientific">Tessaracoccus rhinocerotis</name>
    <dbReference type="NCBI Taxonomy" id="1689449"/>
    <lineage>
        <taxon>Bacteria</taxon>
        <taxon>Bacillati</taxon>
        <taxon>Actinomycetota</taxon>
        <taxon>Actinomycetes</taxon>
        <taxon>Propionibacteriales</taxon>
        <taxon>Propionibacteriaceae</taxon>
        <taxon>Tessaracoccus</taxon>
    </lineage>
</organism>
<evidence type="ECO:0000256" key="4">
    <source>
        <dbReference type="PIRSR" id="PIRSR606710-1"/>
    </source>
</evidence>